<name>A0ABU8N7H6_9PSEU</name>
<sequence length="176" mass="18650">MAVAAVRDRRPADLDALAAALVEVHRADGYPVEGVAEPRTWLTPPGTLRAWVATLDDAVVGHALAMTAQPAIAAVEAWAQLGGDVATTVVGARLFVAPAGRGHHLGTRLARTLTDWATRHALDVVGDVMVKDTVAIAIYERLGWHRIGSAMHDTGRGDRVPAHLYASRLITAGQYA</sequence>
<reference evidence="2 3" key="1">
    <citation type="submission" date="2024-03" db="EMBL/GenBank/DDBJ databases">
        <title>Actinomycetospora sp. OC33-EN06, a novel actinomycete isolated from wild orchid (Aerides multiflora).</title>
        <authorList>
            <person name="Suriyachadkun C."/>
        </authorList>
    </citation>
    <scope>NUCLEOTIDE SEQUENCE [LARGE SCALE GENOMIC DNA]</scope>
    <source>
        <strain evidence="2 3">OC33-EN06</strain>
    </source>
</reference>
<evidence type="ECO:0000313" key="3">
    <source>
        <dbReference type="Proteomes" id="UP001370100"/>
    </source>
</evidence>
<protein>
    <submittedName>
        <fullName evidence="2">GNAT family N-acetyltransferase</fullName>
    </submittedName>
</protein>
<dbReference type="Gene3D" id="3.40.630.30">
    <property type="match status" value="1"/>
</dbReference>
<evidence type="ECO:0000259" key="1">
    <source>
        <dbReference type="PROSITE" id="PS51186"/>
    </source>
</evidence>
<feature type="domain" description="N-acetyltransferase" evidence="1">
    <location>
        <begin position="4"/>
        <end position="171"/>
    </location>
</feature>
<dbReference type="SUPFAM" id="SSF55729">
    <property type="entry name" value="Acyl-CoA N-acyltransferases (Nat)"/>
    <property type="match status" value="1"/>
</dbReference>
<dbReference type="Pfam" id="PF00583">
    <property type="entry name" value="Acetyltransf_1"/>
    <property type="match status" value="1"/>
</dbReference>
<dbReference type="Proteomes" id="UP001370100">
    <property type="component" value="Unassembled WGS sequence"/>
</dbReference>
<comment type="caution">
    <text evidence="2">The sequence shown here is derived from an EMBL/GenBank/DDBJ whole genome shotgun (WGS) entry which is preliminary data.</text>
</comment>
<dbReference type="InterPro" id="IPR016181">
    <property type="entry name" value="Acyl_CoA_acyltransferase"/>
</dbReference>
<organism evidence="2 3">
    <name type="scientific">Actinomycetospora aeridis</name>
    <dbReference type="NCBI Taxonomy" id="3129231"/>
    <lineage>
        <taxon>Bacteria</taxon>
        <taxon>Bacillati</taxon>
        <taxon>Actinomycetota</taxon>
        <taxon>Actinomycetes</taxon>
        <taxon>Pseudonocardiales</taxon>
        <taxon>Pseudonocardiaceae</taxon>
        <taxon>Actinomycetospora</taxon>
    </lineage>
</organism>
<evidence type="ECO:0000313" key="2">
    <source>
        <dbReference type="EMBL" id="MEJ2888341.1"/>
    </source>
</evidence>
<dbReference type="EMBL" id="JBBEGL010000004">
    <property type="protein sequence ID" value="MEJ2888341.1"/>
    <property type="molecule type" value="Genomic_DNA"/>
</dbReference>
<dbReference type="RefSeq" id="WP_337714802.1">
    <property type="nucleotide sequence ID" value="NZ_JBBEGL010000004.1"/>
</dbReference>
<gene>
    <name evidence="2" type="ORF">WCD41_17920</name>
</gene>
<keyword evidence="3" id="KW-1185">Reference proteome</keyword>
<accession>A0ABU8N7H6</accession>
<dbReference type="PROSITE" id="PS51186">
    <property type="entry name" value="GNAT"/>
    <property type="match status" value="1"/>
</dbReference>
<proteinExistence type="predicted"/>
<dbReference type="InterPro" id="IPR000182">
    <property type="entry name" value="GNAT_dom"/>
</dbReference>